<evidence type="ECO:0000313" key="2">
    <source>
        <dbReference type="EMBL" id="KAB8071761.1"/>
    </source>
</evidence>
<keyword evidence="1" id="KW-0732">Signal</keyword>
<dbReference type="EMBL" id="ML732264">
    <property type="protein sequence ID" value="KAB8071761.1"/>
    <property type="molecule type" value="Genomic_DNA"/>
</dbReference>
<feature type="signal peptide" evidence="1">
    <location>
        <begin position="1"/>
        <end position="21"/>
    </location>
</feature>
<keyword evidence="3" id="KW-1185">Reference proteome</keyword>
<evidence type="ECO:0000256" key="1">
    <source>
        <dbReference type="SAM" id="SignalP"/>
    </source>
</evidence>
<evidence type="ECO:0000313" key="3">
    <source>
        <dbReference type="Proteomes" id="UP000326565"/>
    </source>
</evidence>
<dbReference type="AlphaFoldDB" id="A0A5N5WTE7"/>
<proteinExistence type="predicted"/>
<dbReference type="Proteomes" id="UP000326565">
    <property type="component" value="Unassembled WGS sequence"/>
</dbReference>
<sequence length="51" mass="5550">MHSDIGIKILNLMAMLLAVLGFGCSCSSYSNVIHPSAPLHTRFREMTLSQG</sequence>
<reference evidence="2 3" key="1">
    <citation type="submission" date="2019-04" db="EMBL/GenBank/DDBJ databases">
        <title>Friends and foes A comparative genomics study of 23 Aspergillus species from section Flavi.</title>
        <authorList>
            <consortium name="DOE Joint Genome Institute"/>
            <person name="Kjaerbolling I."/>
            <person name="Vesth T."/>
            <person name="Frisvad J.C."/>
            <person name="Nybo J.L."/>
            <person name="Theobald S."/>
            <person name="Kildgaard S."/>
            <person name="Isbrandt T."/>
            <person name="Kuo A."/>
            <person name="Sato A."/>
            <person name="Lyhne E.K."/>
            <person name="Kogle M.E."/>
            <person name="Wiebenga A."/>
            <person name="Kun R.S."/>
            <person name="Lubbers R.J."/>
            <person name="Makela M.R."/>
            <person name="Barry K."/>
            <person name="Chovatia M."/>
            <person name="Clum A."/>
            <person name="Daum C."/>
            <person name="Haridas S."/>
            <person name="He G."/>
            <person name="LaButti K."/>
            <person name="Lipzen A."/>
            <person name="Mondo S."/>
            <person name="Riley R."/>
            <person name="Salamov A."/>
            <person name="Simmons B.A."/>
            <person name="Magnuson J.K."/>
            <person name="Henrissat B."/>
            <person name="Mortensen U.H."/>
            <person name="Larsen T.O."/>
            <person name="Devries R.P."/>
            <person name="Grigoriev I.V."/>
            <person name="Machida M."/>
            <person name="Baker S.E."/>
            <person name="Andersen M.R."/>
        </authorList>
    </citation>
    <scope>NUCLEOTIDE SEQUENCE [LARGE SCALE GENOMIC DNA]</scope>
    <source>
        <strain evidence="2 3">CBS 151.66</strain>
    </source>
</reference>
<protein>
    <submittedName>
        <fullName evidence="2">Uncharacterized protein</fullName>
    </submittedName>
</protein>
<organism evidence="2 3">
    <name type="scientific">Aspergillus leporis</name>
    <dbReference type="NCBI Taxonomy" id="41062"/>
    <lineage>
        <taxon>Eukaryota</taxon>
        <taxon>Fungi</taxon>
        <taxon>Dikarya</taxon>
        <taxon>Ascomycota</taxon>
        <taxon>Pezizomycotina</taxon>
        <taxon>Eurotiomycetes</taxon>
        <taxon>Eurotiomycetidae</taxon>
        <taxon>Eurotiales</taxon>
        <taxon>Aspergillaceae</taxon>
        <taxon>Aspergillus</taxon>
        <taxon>Aspergillus subgen. Circumdati</taxon>
    </lineage>
</organism>
<name>A0A5N5WTE7_9EURO</name>
<gene>
    <name evidence="2" type="ORF">BDV29DRAFT_178684</name>
</gene>
<feature type="chain" id="PRO_5024844744" evidence="1">
    <location>
        <begin position="22"/>
        <end position="51"/>
    </location>
</feature>
<accession>A0A5N5WTE7</accession>